<evidence type="ECO:0000259" key="5">
    <source>
        <dbReference type="Pfam" id="PF00535"/>
    </source>
</evidence>
<dbReference type="AlphaFoldDB" id="A0A160T751"/>
<evidence type="ECO:0000256" key="4">
    <source>
        <dbReference type="ARBA" id="ARBA00022679"/>
    </source>
</evidence>
<evidence type="ECO:0000256" key="1">
    <source>
        <dbReference type="ARBA" id="ARBA00004776"/>
    </source>
</evidence>
<sequence length="302" mass="33253">MVSSSPPVTVIIVAWNQLEKTLACLTTVAALDYPAVRVLLVDNGSEPPLAEAIAARFPTVEMLRLPTNLGFAGGYNAGLRRAMAGDGRYFLLLNNDTLVAPDVVTHLVAELETMPDVGLATAKIYYAAEPNRIWTVGANLNVFLDLKDGGQGQIDAGQWAAPRDVDFAPFCAILIRREVIAGVGLLDEAFFLYYEDMDYCRRARAVGWRIRLRPDAHVRHDVSASSGGRDSPMERYYMAESGGRYFRKHGRGPRLLLIVPFRLFSALKMTGHLLLAGKGEALRAYWRGLRVGWMGDGGRPTE</sequence>
<keyword evidence="4 6" id="KW-0808">Transferase</keyword>
<evidence type="ECO:0000256" key="3">
    <source>
        <dbReference type="ARBA" id="ARBA00022676"/>
    </source>
</evidence>
<name>A0A160T751_9CHLR</name>
<dbReference type="Proteomes" id="UP000215027">
    <property type="component" value="Chromosome I"/>
</dbReference>
<gene>
    <name evidence="6" type="ORF">CFX0092_A2802</name>
</gene>
<proteinExistence type="inferred from homology"/>
<dbReference type="CDD" id="cd04186">
    <property type="entry name" value="GT_2_like_c"/>
    <property type="match status" value="1"/>
</dbReference>
<evidence type="ECO:0000313" key="7">
    <source>
        <dbReference type="Proteomes" id="UP000215027"/>
    </source>
</evidence>
<comment type="similarity">
    <text evidence="2">Belongs to the glycosyltransferase 2 family.</text>
</comment>
<accession>A0A160T751</accession>
<dbReference type="KEGG" id="pbf:CFX0092_A2802"/>
<organism evidence="6 7">
    <name type="scientific">Candidatus Promineifilum breve</name>
    <dbReference type="NCBI Taxonomy" id="1806508"/>
    <lineage>
        <taxon>Bacteria</taxon>
        <taxon>Bacillati</taxon>
        <taxon>Chloroflexota</taxon>
        <taxon>Ardenticatenia</taxon>
        <taxon>Candidatus Promineifilales</taxon>
        <taxon>Candidatus Promineifilaceae</taxon>
        <taxon>Candidatus Promineifilum</taxon>
    </lineage>
</organism>
<evidence type="ECO:0000313" key="6">
    <source>
        <dbReference type="EMBL" id="CUS04680.2"/>
    </source>
</evidence>
<evidence type="ECO:0000256" key="2">
    <source>
        <dbReference type="ARBA" id="ARBA00006739"/>
    </source>
</evidence>
<dbReference type="Pfam" id="PF00535">
    <property type="entry name" value="Glycos_transf_2"/>
    <property type="match status" value="1"/>
</dbReference>
<keyword evidence="3 6" id="KW-0328">Glycosyltransferase</keyword>
<feature type="domain" description="Glycosyltransferase 2-like" evidence="5">
    <location>
        <begin position="9"/>
        <end position="138"/>
    </location>
</feature>
<dbReference type="Gene3D" id="3.90.550.10">
    <property type="entry name" value="Spore Coat Polysaccharide Biosynthesis Protein SpsA, Chain A"/>
    <property type="match status" value="1"/>
</dbReference>
<comment type="pathway">
    <text evidence="1">Cell wall biogenesis; cell wall polysaccharide biosynthesis.</text>
</comment>
<dbReference type="InterPro" id="IPR029044">
    <property type="entry name" value="Nucleotide-diphossugar_trans"/>
</dbReference>
<dbReference type="PANTHER" id="PTHR43179:SF12">
    <property type="entry name" value="GALACTOFURANOSYLTRANSFERASE GLFT2"/>
    <property type="match status" value="1"/>
</dbReference>
<dbReference type="EC" id="2.4.1.-" evidence="6"/>
<dbReference type="InterPro" id="IPR001173">
    <property type="entry name" value="Glyco_trans_2-like"/>
</dbReference>
<dbReference type="PANTHER" id="PTHR43179">
    <property type="entry name" value="RHAMNOSYLTRANSFERASE WBBL"/>
    <property type="match status" value="1"/>
</dbReference>
<dbReference type="EMBL" id="LN890655">
    <property type="protein sequence ID" value="CUS04680.2"/>
    <property type="molecule type" value="Genomic_DNA"/>
</dbReference>
<dbReference type="GO" id="GO:0016757">
    <property type="term" value="F:glycosyltransferase activity"/>
    <property type="evidence" value="ECO:0007669"/>
    <property type="project" value="UniProtKB-KW"/>
</dbReference>
<dbReference type="SUPFAM" id="SSF53448">
    <property type="entry name" value="Nucleotide-diphospho-sugar transferases"/>
    <property type="match status" value="1"/>
</dbReference>
<protein>
    <submittedName>
        <fullName evidence="6">Glycosyltransferase (Family 2)</fullName>
        <ecNumber evidence="6">2.4.1.-</ecNumber>
    </submittedName>
</protein>
<keyword evidence="7" id="KW-1185">Reference proteome</keyword>
<reference evidence="6" key="1">
    <citation type="submission" date="2016-01" db="EMBL/GenBank/DDBJ databases">
        <authorList>
            <person name="Mcilroy J.S."/>
            <person name="Karst M S."/>
            <person name="Albertsen M."/>
        </authorList>
    </citation>
    <scope>NUCLEOTIDE SEQUENCE</scope>
    <source>
        <strain evidence="6">Cfx-K</strain>
    </source>
</reference>